<keyword evidence="2" id="KW-1185">Reference proteome</keyword>
<dbReference type="InterPro" id="IPR008318">
    <property type="entry name" value="UCP030820"/>
</dbReference>
<dbReference type="RefSeq" id="WP_244519659.1">
    <property type="nucleotide sequence ID" value="NZ_FNIT01000007.1"/>
</dbReference>
<proteinExistence type="predicted"/>
<dbReference type="Pfam" id="PF06073">
    <property type="entry name" value="DUF934"/>
    <property type="match status" value="1"/>
</dbReference>
<reference evidence="1 2" key="1">
    <citation type="submission" date="2016-10" db="EMBL/GenBank/DDBJ databases">
        <authorList>
            <person name="de Groot N.N."/>
        </authorList>
    </citation>
    <scope>NUCLEOTIDE SEQUENCE [LARGE SCALE GENOMIC DNA]</scope>
    <source>
        <strain evidence="2">L7-484,KACC 16230,DSM 25025</strain>
    </source>
</reference>
<dbReference type="Proteomes" id="UP000198793">
    <property type="component" value="Unassembled WGS sequence"/>
</dbReference>
<evidence type="ECO:0000313" key="2">
    <source>
        <dbReference type="Proteomes" id="UP000198793"/>
    </source>
</evidence>
<protein>
    <submittedName>
        <fullName evidence="1">Uncharacterized conserved protein, DUF934 family</fullName>
    </submittedName>
</protein>
<name>A0A1H0JYW5_9HYPH</name>
<dbReference type="EMBL" id="FNIT01000007">
    <property type="protein sequence ID" value="SDO48876.1"/>
    <property type="molecule type" value="Genomic_DNA"/>
</dbReference>
<dbReference type="STRING" id="1166073.SAMN05192530_10713"/>
<accession>A0A1H0JYW5</accession>
<sequence>MSAALLLRPEGPVADEYARVADVAELSLNGGPVIVTLETIDQALSDRRNERLGLEIGNNTPLSAVEAYLGQIDLISVVFPSFSDGRGLSLAKRLRRAGFAGTLRASGPLISDQFAEALACGFDEVALPEASAARQPAEQWGAALHAVREHYQTGYGEGESILQKRLAARGSAA</sequence>
<gene>
    <name evidence="1" type="ORF">SAMN05192530_10713</name>
</gene>
<evidence type="ECO:0000313" key="1">
    <source>
        <dbReference type="EMBL" id="SDO48876.1"/>
    </source>
</evidence>
<organism evidence="1 2">
    <name type="scientific">Aureimonas jatrophae</name>
    <dbReference type="NCBI Taxonomy" id="1166073"/>
    <lineage>
        <taxon>Bacteria</taxon>
        <taxon>Pseudomonadati</taxon>
        <taxon>Pseudomonadota</taxon>
        <taxon>Alphaproteobacteria</taxon>
        <taxon>Hyphomicrobiales</taxon>
        <taxon>Aurantimonadaceae</taxon>
        <taxon>Aureimonas</taxon>
    </lineage>
</organism>
<dbReference type="AlphaFoldDB" id="A0A1H0JYW5"/>